<dbReference type="EMBL" id="FNTI01000001">
    <property type="protein sequence ID" value="SEB85685.1"/>
    <property type="molecule type" value="Genomic_DNA"/>
</dbReference>
<dbReference type="AlphaFoldDB" id="A0A1M7K0X7"/>
<organism evidence="2 3">
    <name type="scientific">Bradyrhizobium lablabi</name>
    <dbReference type="NCBI Taxonomy" id="722472"/>
    <lineage>
        <taxon>Bacteria</taxon>
        <taxon>Pseudomonadati</taxon>
        <taxon>Pseudomonadota</taxon>
        <taxon>Alphaproteobacteria</taxon>
        <taxon>Hyphomicrobiales</taxon>
        <taxon>Nitrobacteraceae</taxon>
        <taxon>Bradyrhizobium</taxon>
    </lineage>
</organism>
<evidence type="ECO:0000313" key="2">
    <source>
        <dbReference type="EMBL" id="SEB85685.1"/>
    </source>
</evidence>
<dbReference type="InterPro" id="IPR053188">
    <property type="entry name" value="FkbM_Methyltransferase"/>
</dbReference>
<dbReference type="InterPro" id="IPR006342">
    <property type="entry name" value="FkbM_mtfrase"/>
</dbReference>
<dbReference type="RefSeq" id="WP_074814155.1">
    <property type="nucleotide sequence ID" value="NZ_FNTI01000001.1"/>
</dbReference>
<sequence>MTANLGLDTIFKRAIPTIRILDVGAMDVGQERYHALLKAGLAEVTGFEPNPAEYARLKDRKGPYRYLPVFLGDGKPATFHRTRYPGCSSLLAPDPGVIDLFTTIGCADPAGNFHVQATESVETVRLDDLEPRPGVDFLKIDVQGYELEIMRHGTKTLADTVVIECEVEFLPMYREQPLFGDVQCFLRDQGFVLHKMIDVGGRPFRPFAPTNPFLPMSQLLWADAIFVRDFTRLDSYSDDALLRAVAILDLVYASYDLPVLLLGEYDRRRQTKLRQSYIEALRSRMSPVKFLNIMDRPN</sequence>
<protein>
    <submittedName>
        <fullName evidence="2">Methyltransferase, FkbM family</fullName>
    </submittedName>
</protein>
<dbReference type="PANTHER" id="PTHR36973:SF4">
    <property type="entry name" value="NODULATION PROTEIN"/>
    <property type="match status" value="1"/>
</dbReference>
<gene>
    <name evidence="2" type="ORF">SAMN05444171_0079</name>
</gene>
<dbReference type="NCBIfam" id="TIGR01444">
    <property type="entry name" value="fkbM_fam"/>
    <property type="match status" value="1"/>
</dbReference>
<dbReference type="Pfam" id="PF05050">
    <property type="entry name" value="Methyltransf_21"/>
    <property type="match status" value="1"/>
</dbReference>
<evidence type="ECO:0000313" key="3">
    <source>
        <dbReference type="Proteomes" id="UP000183208"/>
    </source>
</evidence>
<dbReference type="PANTHER" id="PTHR36973">
    <property type="entry name" value="SLL1456 PROTEIN-RELATED"/>
    <property type="match status" value="1"/>
</dbReference>
<evidence type="ECO:0000259" key="1">
    <source>
        <dbReference type="Pfam" id="PF05050"/>
    </source>
</evidence>
<proteinExistence type="predicted"/>
<keyword evidence="2" id="KW-0808">Transferase</keyword>
<reference evidence="2 3" key="1">
    <citation type="submission" date="2016-10" db="EMBL/GenBank/DDBJ databases">
        <authorList>
            <person name="de Groot N.N."/>
        </authorList>
    </citation>
    <scope>NUCLEOTIDE SEQUENCE [LARGE SCALE GENOMIC DNA]</scope>
    <source>
        <strain evidence="2 3">GAS522</strain>
    </source>
</reference>
<keyword evidence="2" id="KW-0489">Methyltransferase</keyword>
<dbReference type="GO" id="GO:0032259">
    <property type="term" value="P:methylation"/>
    <property type="evidence" value="ECO:0007669"/>
    <property type="project" value="UniProtKB-KW"/>
</dbReference>
<dbReference type="GO" id="GO:0008171">
    <property type="term" value="F:O-methyltransferase activity"/>
    <property type="evidence" value="ECO:0007669"/>
    <property type="project" value="TreeGrafter"/>
</dbReference>
<dbReference type="InterPro" id="IPR029063">
    <property type="entry name" value="SAM-dependent_MTases_sf"/>
</dbReference>
<name>A0A1M7K0X7_9BRAD</name>
<accession>A0A1M7K0X7</accession>
<feature type="domain" description="Methyltransferase FkbM" evidence="1">
    <location>
        <begin position="22"/>
        <end position="192"/>
    </location>
</feature>
<dbReference type="Proteomes" id="UP000183208">
    <property type="component" value="Unassembled WGS sequence"/>
</dbReference>
<dbReference type="SUPFAM" id="SSF53335">
    <property type="entry name" value="S-adenosyl-L-methionine-dependent methyltransferases"/>
    <property type="match status" value="1"/>
</dbReference>
<dbReference type="Gene3D" id="3.40.50.150">
    <property type="entry name" value="Vaccinia Virus protein VP39"/>
    <property type="match status" value="1"/>
</dbReference>